<dbReference type="Gene3D" id="3.30.420.10">
    <property type="entry name" value="Ribonuclease H-like superfamily/Ribonuclease H"/>
    <property type="match status" value="1"/>
</dbReference>
<feature type="compositionally biased region" description="Low complexity" evidence="6">
    <location>
        <begin position="589"/>
        <end position="598"/>
    </location>
</feature>
<feature type="region of interest" description="Disordered" evidence="6">
    <location>
        <begin position="573"/>
        <end position="621"/>
    </location>
</feature>
<feature type="compositionally biased region" description="Basic and acidic residues" evidence="6">
    <location>
        <begin position="575"/>
        <end position="586"/>
    </location>
</feature>
<dbReference type="Pfam" id="PF01359">
    <property type="entry name" value="Transposase_1"/>
    <property type="match status" value="1"/>
</dbReference>
<dbReference type="CDD" id="cd18943">
    <property type="entry name" value="bHLH_E-protein_E47-like"/>
    <property type="match status" value="1"/>
</dbReference>
<dbReference type="InterPro" id="IPR001888">
    <property type="entry name" value="Transposase_1"/>
</dbReference>
<dbReference type="InterPro" id="IPR036397">
    <property type="entry name" value="RNaseH_sf"/>
</dbReference>
<evidence type="ECO:0000256" key="6">
    <source>
        <dbReference type="SAM" id="MobiDB-lite"/>
    </source>
</evidence>
<reference evidence="8 9" key="1">
    <citation type="submission" date="2022-01" db="EMBL/GenBank/DDBJ databases">
        <title>A chromosomal length assembly of Cordylochernes scorpioides.</title>
        <authorList>
            <person name="Zeh D."/>
            <person name="Zeh J."/>
        </authorList>
    </citation>
    <scope>NUCLEOTIDE SEQUENCE [LARGE SCALE GENOMIC DNA]</scope>
    <source>
        <strain evidence="8">IN4F17</strain>
        <tissue evidence="8">Whole Body</tissue>
    </source>
</reference>
<dbReference type="EMBL" id="CP092868">
    <property type="protein sequence ID" value="UYV69213.1"/>
    <property type="molecule type" value="Genomic_DNA"/>
</dbReference>
<protein>
    <submittedName>
        <fullName evidence="8">TCF4</fullName>
    </submittedName>
</protein>
<keyword evidence="4" id="KW-0804">Transcription</keyword>
<evidence type="ECO:0000259" key="7">
    <source>
        <dbReference type="PROSITE" id="PS50888"/>
    </source>
</evidence>
<keyword evidence="9" id="KW-1185">Reference proteome</keyword>
<feature type="region of interest" description="Disordered" evidence="6">
    <location>
        <begin position="386"/>
        <end position="514"/>
    </location>
</feature>
<keyword evidence="5" id="KW-0539">Nucleus</keyword>
<dbReference type="PROSITE" id="PS50888">
    <property type="entry name" value="BHLH"/>
    <property type="match status" value="1"/>
</dbReference>
<dbReference type="Proteomes" id="UP001235939">
    <property type="component" value="Chromosome 06"/>
</dbReference>
<feature type="compositionally biased region" description="Basic and acidic residues" evidence="6">
    <location>
        <begin position="495"/>
        <end position="514"/>
    </location>
</feature>
<evidence type="ECO:0000256" key="2">
    <source>
        <dbReference type="ARBA" id="ARBA00023015"/>
    </source>
</evidence>
<comment type="subcellular location">
    <subcellularLocation>
        <location evidence="1">Nucleus</location>
    </subcellularLocation>
</comment>
<dbReference type="Gene3D" id="4.10.280.10">
    <property type="entry name" value="Helix-loop-helix DNA-binding domain"/>
    <property type="match status" value="1"/>
</dbReference>
<dbReference type="InterPro" id="IPR036638">
    <property type="entry name" value="HLH_DNA-bd_sf"/>
</dbReference>
<sequence>MRCWTVRDDPNLLQRVITGDEAWVYGYDVETKAQSSQWKLPHEPRPKKARQVRSNVKVLLTVFFDCRGVVHHEFLSQGRTVNKEYYLQVMRNLREAIRQKRPDLWKNKNWLLHHDNAPASLLVRDFLAKNNTLMMPQPPYSPDLAPYFLDTAEGHLLTIEFVDGAGFRRHGKPRTVNNTCHKDRYHASMESILRGALIRLTELEPYGVSSEGYEQERYTSPKPPPPLYADGGFYMDGGGGTTAPNLPPQASFSTMHLPPEAMPFPPGHDPAGSLLPNSLPPMSTFRGPSIHPPTSYGGQSSGERPGGGDALGKAIASIYSAADHNTNSSFSSTPSSPVGSPQPAISHWPRGASQQSSYPDPPAPLHTLQPMEENLVDAITILRHHAEGKQPPGGPQTVPSSVDGPQHNGGLLGYPLDPHLGASPSSSLPGRSSLPGSHYGFSDTDGSPAGLKLDKDGLDKDLLRGKLSGSNSSSPAPHKAAKRARSHSADEDDPPEMKAEREKERRQANNARERIRVRDINEAFKELGRMCMVHVKGGDKAQTKLNILHQAVEVITNLEQQVRERNLNPKAACLKRREEEKSEEGPKLGGPHPHLLDPLHPPHQRLTSPLPPCPSLGPGTL</sequence>
<dbReference type="InterPro" id="IPR051098">
    <property type="entry name" value="NeuroDiff_E-box_TFs"/>
</dbReference>
<accession>A0ABY6KK34</accession>
<evidence type="ECO:0000256" key="3">
    <source>
        <dbReference type="ARBA" id="ARBA00023125"/>
    </source>
</evidence>
<dbReference type="SUPFAM" id="SSF47459">
    <property type="entry name" value="HLH, helix-loop-helix DNA-binding domain"/>
    <property type="match status" value="1"/>
</dbReference>
<feature type="domain" description="BHLH" evidence="7">
    <location>
        <begin position="504"/>
        <end position="558"/>
    </location>
</feature>
<feature type="compositionally biased region" description="Low complexity" evidence="6">
    <location>
        <begin position="328"/>
        <end position="343"/>
    </location>
</feature>
<keyword evidence="3" id="KW-0238">DNA-binding</keyword>
<proteinExistence type="predicted"/>
<dbReference type="SMART" id="SM00353">
    <property type="entry name" value="HLH"/>
    <property type="match status" value="1"/>
</dbReference>
<evidence type="ECO:0000313" key="8">
    <source>
        <dbReference type="EMBL" id="UYV69213.1"/>
    </source>
</evidence>
<feature type="region of interest" description="Disordered" evidence="6">
    <location>
        <begin position="236"/>
        <end position="311"/>
    </location>
</feature>
<name>A0ABY6KK34_9ARAC</name>
<evidence type="ECO:0000256" key="4">
    <source>
        <dbReference type="ARBA" id="ARBA00023163"/>
    </source>
</evidence>
<dbReference type="PANTHER" id="PTHR11793:SF13">
    <property type="entry name" value="PROTEIN DAUGHTERLESS"/>
    <property type="match status" value="1"/>
</dbReference>
<keyword evidence="2" id="KW-0805">Transcription regulation</keyword>
<gene>
    <name evidence="8" type="ORF">LAZ67_6002850</name>
</gene>
<feature type="region of interest" description="Disordered" evidence="6">
    <location>
        <begin position="325"/>
        <end position="368"/>
    </location>
</feature>
<evidence type="ECO:0000256" key="5">
    <source>
        <dbReference type="ARBA" id="ARBA00023242"/>
    </source>
</evidence>
<organism evidence="8 9">
    <name type="scientific">Cordylochernes scorpioides</name>
    <dbReference type="NCBI Taxonomy" id="51811"/>
    <lineage>
        <taxon>Eukaryota</taxon>
        <taxon>Metazoa</taxon>
        <taxon>Ecdysozoa</taxon>
        <taxon>Arthropoda</taxon>
        <taxon>Chelicerata</taxon>
        <taxon>Arachnida</taxon>
        <taxon>Pseudoscorpiones</taxon>
        <taxon>Cheliferoidea</taxon>
        <taxon>Chernetidae</taxon>
        <taxon>Cordylochernes</taxon>
    </lineage>
</organism>
<dbReference type="InterPro" id="IPR011598">
    <property type="entry name" value="bHLH_dom"/>
</dbReference>
<evidence type="ECO:0000313" key="9">
    <source>
        <dbReference type="Proteomes" id="UP001235939"/>
    </source>
</evidence>
<evidence type="ECO:0000256" key="1">
    <source>
        <dbReference type="ARBA" id="ARBA00004123"/>
    </source>
</evidence>
<dbReference type="PANTHER" id="PTHR11793">
    <property type="entry name" value="BASIC HELIX-LOOP-HELIX TRANSCRIPTION FACTOR"/>
    <property type="match status" value="1"/>
</dbReference>
<feature type="compositionally biased region" description="Basic and acidic residues" evidence="6">
    <location>
        <begin position="452"/>
        <end position="464"/>
    </location>
</feature>
<feature type="compositionally biased region" description="Low complexity" evidence="6">
    <location>
        <begin position="420"/>
        <end position="437"/>
    </location>
</feature>
<dbReference type="Pfam" id="PF00010">
    <property type="entry name" value="HLH"/>
    <property type="match status" value="1"/>
</dbReference>